<dbReference type="PANTHER" id="PTHR30469">
    <property type="entry name" value="MULTIDRUG RESISTANCE PROTEIN MDTA"/>
    <property type="match status" value="1"/>
</dbReference>
<protein>
    <submittedName>
        <fullName evidence="4">Peptidase M23</fullName>
    </submittedName>
</protein>
<feature type="region of interest" description="Disordered" evidence="1">
    <location>
        <begin position="225"/>
        <end position="244"/>
    </location>
</feature>
<feature type="transmembrane region" description="Helical" evidence="2">
    <location>
        <begin position="12"/>
        <end position="33"/>
    </location>
</feature>
<gene>
    <name evidence="4" type="ORF">D5H75_36510</name>
</gene>
<dbReference type="RefSeq" id="WP_119931172.1">
    <property type="nucleotide sequence ID" value="NZ_QZEY01000023.1"/>
</dbReference>
<dbReference type="OrthoDB" id="4932908at2"/>
<organism evidence="4 5">
    <name type="scientific">Bailinhaonella thermotolerans</name>
    <dbReference type="NCBI Taxonomy" id="1070861"/>
    <lineage>
        <taxon>Bacteria</taxon>
        <taxon>Bacillati</taxon>
        <taxon>Actinomycetota</taxon>
        <taxon>Actinomycetes</taxon>
        <taxon>Streptosporangiales</taxon>
        <taxon>Streptosporangiaceae</taxon>
        <taxon>Bailinhaonella</taxon>
    </lineage>
</organism>
<evidence type="ECO:0000259" key="3">
    <source>
        <dbReference type="Pfam" id="PF25967"/>
    </source>
</evidence>
<evidence type="ECO:0000313" key="4">
    <source>
        <dbReference type="EMBL" id="RJL22097.1"/>
    </source>
</evidence>
<evidence type="ECO:0000313" key="5">
    <source>
        <dbReference type="Proteomes" id="UP000265768"/>
    </source>
</evidence>
<dbReference type="Gene3D" id="2.40.420.20">
    <property type="match status" value="1"/>
</dbReference>
<comment type="caution">
    <text evidence="4">The sequence shown here is derived from an EMBL/GenBank/DDBJ whole genome shotgun (WGS) entry which is preliminary data.</text>
</comment>
<dbReference type="Proteomes" id="UP000265768">
    <property type="component" value="Unassembled WGS sequence"/>
</dbReference>
<reference evidence="4 5" key="1">
    <citation type="submission" date="2018-09" db="EMBL/GenBank/DDBJ databases">
        <title>YIM 75507 draft genome.</title>
        <authorList>
            <person name="Tang S."/>
            <person name="Feng Y."/>
        </authorList>
    </citation>
    <scope>NUCLEOTIDE SEQUENCE [LARGE SCALE GENOMIC DNA]</scope>
    <source>
        <strain evidence="4 5">YIM 75507</strain>
    </source>
</reference>
<feature type="region of interest" description="Disordered" evidence="1">
    <location>
        <begin position="332"/>
        <end position="357"/>
    </location>
</feature>
<sequence length="367" mass="38061">MIRPLALWGNRLGKAVIILVALAAVGGTGWLAGHGAVSPEPPRDPLPKPALVGRPIPVKQGDIVSRLLLNATIEAEPPAEVRAVKGGKVVRIYVKRGQRVNKGEPVVAVQYIPEQRTPATPPAAEPKPGDKDAAKPAEPPAPKPVTVIVRASAAGKVSKILTHRDREVGPGDSVMQIDRGRYRAVAPVQPKEVYRLYDRPKSIKLAIDHGPAPFKCPLISYGAAGGGKSDAEQGPGGGGGDGGASVQVSCRVPHGIKVFSGVQAKMSVITDSAEGAILVPTSAVLGQAGKGKVTVVHADGRRETRAVKLGINDGKMVEVRSGLSVGEQILDRAPEDADFVEPPKGRGGPGEPIPMEGKVVIETPGEG</sequence>
<proteinExistence type="predicted"/>
<dbReference type="AlphaFoldDB" id="A0A3A4A7U8"/>
<feature type="region of interest" description="Disordered" evidence="1">
    <location>
        <begin position="114"/>
        <end position="143"/>
    </location>
</feature>
<evidence type="ECO:0000256" key="1">
    <source>
        <dbReference type="SAM" id="MobiDB-lite"/>
    </source>
</evidence>
<keyword evidence="5" id="KW-1185">Reference proteome</keyword>
<feature type="compositionally biased region" description="Gly residues" evidence="1">
    <location>
        <begin position="225"/>
        <end position="243"/>
    </location>
</feature>
<dbReference type="PANTHER" id="PTHR30469:SF38">
    <property type="entry name" value="HLYD FAMILY SECRETION PROTEIN"/>
    <property type="match status" value="1"/>
</dbReference>
<dbReference type="GO" id="GO:1990281">
    <property type="term" value="C:efflux pump complex"/>
    <property type="evidence" value="ECO:0007669"/>
    <property type="project" value="TreeGrafter"/>
</dbReference>
<keyword evidence="2" id="KW-1133">Transmembrane helix</keyword>
<keyword evidence="2" id="KW-0812">Transmembrane</keyword>
<evidence type="ECO:0000256" key="2">
    <source>
        <dbReference type="SAM" id="Phobius"/>
    </source>
</evidence>
<dbReference type="GO" id="GO:0015562">
    <property type="term" value="F:efflux transmembrane transporter activity"/>
    <property type="evidence" value="ECO:0007669"/>
    <property type="project" value="TreeGrafter"/>
</dbReference>
<keyword evidence="2" id="KW-0472">Membrane</keyword>
<name>A0A3A4A7U8_9ACTN</name>
<dbReference type="Pfam" id="PF25967">
    <property type="entry name" value="RND-MFP_C"/>
    <property type="match status" value="1"/>
</dbReference>
<dbReference type="InterPro" id="IPR058627">
    <property type="entry name" value="MdtA-like_C"/>
</dbReference>
<dbReference type="Gene3D" id="2.40.50.100">
    <property type="match status" value="1"/>
</dbReference>
<dbReference type="EMBL" id="QZEY01000023">
    <property type="protein sequence ID" value="RJL22097.1"/>
    <property type="molecule type" value="Genomic_DNA"/>
</dbReference>
<accession>A0A3A4A7U8</accession>
<feature type="domain" description="Multidrug resistance protein MdtA-like C-terminal permuted SH3" evidence="3">
    <location>
        <begin position="276"/>
        <end position="329"/>
    </location>
</feature>